<feature type="compositionally biased region" description="Pro residues" evidence="1">
    <location>
        <begin position="1"/>
        <end position="17"/>
    </location>
</feature>
<organism evidence="3 4">
    <name type="scientific">Streptomyces luteoverticillatus</name>
    <name type="common">Streptoverticillium luteoverticillatus</name>
    <dbReference type="NCBI Taxonomy" id="66425"/>
    <lineage>
        <taxon>Bacteria</taxon>
        <taxon>Bacillati</taxon>
        <taxon>Actinomycetota</taxon>
        <taxon>Actinomycetes</taxon>
        <taxon>Kitasatosporales</taxon>
        <taxon>Streptomycetaceae</taxon>
        <taxon>Streptomyces</taxon>
    </lineage>
</organism>
<protein>
    <submittedName>
        <fullName evidence="3">Uncharacterized protein</fullName>
    </submittedName>
</protein>
<dbReference type="EMBL" id="CP034587">
    <property type="protein sequence ID" value="AZQ71581.1"/>
    <property type="molecule type" value="Genomic_DNA"/>
</dbReference>
<keyword evidence="2" id="KW-1133">Transmembrane helix</keyword>
<keyword evidence="2" id="KW-0472">Membrane</keyword>
<accession>A0A3Q9FYN5</accession>
<feature type="region of interest" description="Disordered" evidence="1">
    <location>
        <begin position="1"/>
        <end position="90"/>
    </location>
</feature>
<reference evidence="3 4" key="1">
    <citation type="submission" date="2018-12" db="EMBL/GenBank/DDBJ databases">
        <title>The whole draft genome of Streptomyce luteoverticillatus CGMCC 15060.</title>
        <authorList>
            <person name="Feng Z."/>
            <person name="Chen G."/>
            <person name="Zhang J."/>
            <person name="Zhu H."/>
            <person name="Yu X."/>
            <person name="Zhang W."/>
            <person name="Zhang X."/>
        </authorList>
    </citation>
    <scope>NUCLEOTIDE SEQUENCE [LARGE SCALE GENOMIC DNA]</scope>
    <source>
        <strain evidence="3 4">CGMCC 15060</strain>
    </source>
</reference>
<dbReference type="OrthoDB" id="4350888at2"/>
<proteinExistence type="predicted"/>
<sequence length="320" mass="32465">MSYPQPGPYGQQPPPNPYGQGGAPGQPGYGYPQQPPAPYGAPPPPPPPPGAPYGAPPQPQGWGQPQAPQPQGWGQQPGMPGGYPPQPSGGGAGKAIGITVGVLVVVGAIVGGVLFLNGGGSGGGDVKPYTMDLPVSLLDGKFVEAPTPAGAQNQPKSLADNEKAKAAGIENGTSVSKAYTNPEKQALSVGGTYGTIADPKKTVDALIAQSDEQQSQLASKVGAKIETTTPWTDFSPSGFDGAVLKCRTQKTTSSYGSFSSESEVSACVWGDKSAVGIVQHQISKSSNPYGGATAATGNVMSAQELSDATAKIRNQVRKEK</sequence>
<evidence type="ECO:0000313" key="4">
    <source>
        <dbReference type="Proteomes" id="UP000267900"/>
    </source>
</evidence>
<feature type="transmembrane region" description="Helical" evidence="2">
    <location>
        <begin position="95"/>
        <end position="116"/>
    </location>
</feature>
<feature type="compositionally biased region" description="Low complexity" evidence="1">
    <location>
        <begin position="60"/>
        <end position="78"/>
    </location>
</feature>
<evidence type="ECO:0000313" key="3">
    <source>
        <dbReference type="EMBL" id="AZQ71581.1"/>
    </source>
</evidence>
<dbReference type="AlphaFoldDB" id="A0A3Q9FYN5"/>
<feature type="compositionally biased region" description="Gly residues" evidence="1">
    <location>
        <begin position="19"/>
        <end position="28"/>
    </location>
</feature>
<feature type="compositionally biased region" description="Pro residues" evidence="1">
    <location>
        <begin position="33"/>
        <end position="59"/>
    </location>
</feature>
<evidence type="ECO:0000256" key="2">
    <source>
        <dbReference type="SAM" id="Phobius"/>
    </source>
</evidence>
<name>A0A3Q9FYN5_STRLT</name>
<dbReference type="Proteomes" id="UP000267900">
    <property type="component" value="Chromosome"/>
</dbReference>
<gene>
    <name evidence="3" type="ORF">EKH77_10450</name>
</gene>
<keyword evidence="2" id="KW-0812">Transmembrane</keyword>
<keyword evidence="4" id="KW-1185">Reference proteome</keyword>
<dbReference type="RefSeq" id="WP_126914135.1">
    <property type="nucleotide sequence ID" value="NZ_CP034587.1"/>
</dbReference>
<evidence type="ECO:0000256" key="1">
    <source>
        <dbReference type="SAM" id="MobiDB-lite"/>
    </source>
</evidence>